<name>A0A8J7WEV5_9RHOB</name>
<keyword evidence="1" id="KW-0472">Membrane</keyword>
<dbReference type="RefSeq" id="WP_212537470.1">
    <property type="nucleotide sequence ID" value="NZ_JAGTUU010000006.1"/>
</dbReference>
<evidence type="ECO:0000256" key="1">
    <source>
        <dbReference type="SAM" id="Phobius"/>
    </source>
</evidence>
<gene>
    <name evidence="2" type="ORF">KB874_15550</name>
</gene>
<feature type="transmembrane region" description="Helical" evidence="1">
    <location>
        <begin position="34"/>
        <end position="50"/>
    </location>
</feature>
<reference evidence="2" key="1">
    <citation type="submission" date="2021-04" db="EMBL/GenBank/DDBJ databases">
        <authorList>
            <person name="Yoon J."/>
        </authorList>
    </citation>
    <scope>NUCLEOTIDE SEQUENCE</scope>
    <source>
        <strain evidence="2">KMU-90</strain>
    </source>
</reference>
<accession>A0A8J7WEV5</accession>
<sequence>MSPDVLLVTGLVLAVLAVPSMVSALSDGRAPRIAAVVAIAAGGLMVYAINQKPGGYTLSEVPTVFFRVVGGLIN</sequence>
<comment type="caution">
    <text evidence="2">The sequence shown here is derived from an EMBL/GenBank/DDBJ whole genome shotgun (WGS) entry which is preliminary data.</text>
</comment>
<keyword evidence="1" id="KW-0812">Transmembrane</keyword>
<organism evidence="2 3">
    <name type="scientific">Thetidibacter halocola</name>
    <dbReference type="NCBI Taxonomy" id="2827239"/>
    <lineage>
        <taxon>Bacteria</taxon>
        <taxon>Pseudomonadati</taxon>
        <taxon>Pseudomonadota</taxon>
        <taxon>Alphaproteobacteria</taxon>
        <taxon>Rhodobacterales</taxon>
        <taxon>Roseobacteraceae</taxon>
        <taxon>Thetidibacter</taxon>
    </lineage>
</organism>
<protein>
    <recommendedName>
        <fullName evidence="4">50S ribosomal protein L35</fullName>
    </recommendedName>
</protein>
<evidence type="ECO:0008006" key="4">
    <source>
        <dbReference type="Google" id="ProtNLM"/>
    </source>
</evidence>
<proteinExistence type="predicted"/>
<dbReference type="Proteomes" id="UP000681356">
    <property type="component" value="Unassembled WGS sequence"/>
</dbReference>
<evidence type="ECO:0000313" key="2">
    <source>
        <dbReference type="EMBL" id="MBS0125502.1"/>
    </source>
</evidence>
<dbReference type="EMBL" id="JAGTUU010000006">
    <property type="protein sequence ID" value="MBS0125502.1"/>
    <property type="molecule type" value="Genomic_DNA"/>
</dbReference>
<keyword evidence="3" id="KW-1185">Reference proteome</keyword>
<keyword evidence="1" id="KW-1133">Transmembrane helix</keyword>
<evidence type="ECO:0000313" key="3">
    <source>
        <dbReference type="Proteomes" id="UP000681356"/>
    </source>
</evidence>
<dbReference type="AlphaFoldDB" id="A0A8J7WEV5"/>